<dbReference type="Proteomes" id="UP000830158">
    <property type="component" value="Chromosome"/>
</dbReference>
<organism evidence="1 2">
    <name type="scientific">Amycolatopsis thermalba</name>
    <dbReference type="NCBI Taxonomy" id="944492"/>
    <lineage>
        <taxon>Bacteria</taxon>
        <taxon>Bacillati</taxon>
        <taxon>Actinomycetota</taxon>
        <taxon>Actinomycetes</taxon>
        <taxon>Pseudonocardiales</taxon>
        <taxon>Pseudonocardiaceae</taxon>
        <taxon>Amycolatopsis</taxon>
    </lineage>
</organism>
<dbReference type="InterPro" id="IPR044855">
    <property type="entry name" value="CoA-Trfase_III_dom3_sf"/>
</dbReference>
<dbReference type="GO" id="GO:0016740">
    <property type="term" value="F:transferase activity"/>
    <property type="evidence" value="ECO:0007669"/>
    <property type="project" value="UniProtKB-KW"/>
</dbReference>
<evidence type="ECO:0000313" key="2">
    <source>
        <dbReference type="Proteomes" id="UP000830158"/>
    </source>
</evidence>
<dbReference type="SUPFAM" id="SSF89796">
    <property type="entry name" value="CoA-transferase family III (CaiB/BaiF)"/>
    <property type="match status" value="2"/>
</dbReference>
<gene>
    <name evidence="1" type="ORF">L1857_18995</name>
</gene>
<protein>
    <submittedName>
        <fullName evidence="1">CoA transferase</fullName>
    </submittedName>
</protein>
<proteinExistence type="predicted"/>
<dbReference type="PANTHER" id="PTHR48228">
    <property type="entry name" value="SUCCINYL-COA--D-CITRAMALATE COA-TRANSFERASE"/>
    <property type="match status" value="1"/>
</dbReference>
<dbReference type="Gene3D" id="3.30.1540.10">
    <property type="entry name" value="formyl-coa transferase, domain 3"/>
    <property type="match status" value="1"/>
</dbReference>
<dbReference type="InterPro" id="IPR050509">
    <property type="entry name" value="CoA-transferase_III"/>
</dbReference>
<dbReference type="InterPro" id="IPR003673">
    <property type="entry name" value="CoA-Trfase_fam_III"/>
</dbReference>
<dbReference type="Pfam" id="PF02515">
    <property type="entry name" value="CoA_transf_3"/>
    <property type="match status" value="2"/>
</dbReference>
<sequence>MTVTRATSPAPPAATAVLLRLLRQLGCAPTGVTADVTWAGPVRLPLVDEAGVQAACGLMHIHGRRDGHPVPLAMDVAASVAGILAAHGVVAALIARARGLPLTAVRTSASQAALLLAAQYLAADNAADAVPVPGPGLPPPFVSADGVRFEIETLDAEPWQRFWHLLGAGPEAIRHGWPPFQLRFGTATCPLPPELHEIATGRPFARVLAAGTASGVVVMRVRETPGLAPESAPWRFEPLAGTSRQSYHRPRELPLEGIVVVESARRVQGPLAGHLLRMLGADVVRVEPPGGDPLRWPPPLAGDCSARFRAINDGKRVAEADFTTAAGRARLCELVAGADVFLHNWAPGKAQALGLDAADLNRVRPGLVYAAAGGWGPEPGAGPKIATDYVVQAQSGLAAAIRPQGEPPAPTLLTLADLLGGLVCALGVLGALHTRIRTGIGSRTDSSLLSATAALPRSPVRPVWTDLDRPLRTADGYLMLSRVARPALGAGQAVLRGARQRSTAEVLRQLAEAGLPAVPVCTDLRQLAADWRFEQALEITGDAAGGRMVSVRPPWEFW</sequence>
<dbReference type="RefSeq" id="WP_240323285.1">
    <property type="nucleotide sequence ID" value="NZ_CP091196.1"/>
</dbReference>
<dbReference type="EMBL" id="CP091196">
    <property type="protein sequence ID" value="UQS24759.1"/>
    <property type="molecule type" value="Genomic_DNA"/>
</dbReference>
<dbReference type="PANTHER" id="PTHR48228:SF5">
    <property type="entry name" value="ALPHA-METHYLACYL-COA RACEMASE"/>
    <property type="match status" value="1"/>
</dbReference>
<dbReference type="InterPro" id="IPR023606">
    <property type="entry name" value="CoA-Trfase_III_dom_1_sf"/>
</dbReference>
<keyword evidence="1" id="KW-0808">Transferase</keyword>
<accession>A0ABY4NXF0</accession>
<name>A0ABY4NXF0_9PSEU</name>
<keyword evidence="2" id="KW-1185">Reference proteome</keyword>
<evidence type="ECO:0000313" key="1">
    <source>
        <dbReference type="EMBL" id="UQS24759.1"/>
    </source>
</evidence>
<reference evidence="1" key="1">
    <citation type="submission" date="2022-01" db="EMBL/GenBank/DDBJ databases">
        <title>PSI-footprinting approach for the identification of protein synthesis inhibitor producers.</title>
        <authorList>
            <person name="Handel F."/>
            <person name="Kulik A."/>
            <person name="Wex K.W."/>
            <person name="Berscheid A."/>
            <person name="Saur J.S."/>
            <person name="Winkler A."/>
            <person name="Wibberg D."/>
            <person name="Kalinowski J."/>
            <person name="Broetz-Oesterhelt H."/>
            <person name="Mast Y."/>
        </authorList>
    </citation>
    <scope>NUCLEOTIDE SEQUENCE</scope>
    <source>
        <strain evidence="1">KNN 49.3e</strain>
    </source>
</reference>
<dbReference type="Gene3D" id="3.40.50.10540">
    <property type="entry name" value="Crotonobetainyl-coa:carnitine coa-transferase, domain 1"/>
    <property type="match status" value="2"/>
</dbReference>